<dbReference type="EMBL" id="BMFW01000003">
    <property type="protein sequence ID" value="GGH91667.1"/>
    <property type="molecule type" value="Genomic_DNA"/>
</dbReference>
<organism evidence="6 7">
    <name type="scientific">Arthrobacter liuii</name>
    <dbReference type="NCBI Taxonomy" id="1476996"/>
    <lineage>
        <taxon>Bacteria</taxon>
        <taxon>Bacillati</taxon>
        <taxon>Actinomycetota</taxon>
        <taxon>Actinomycetes</taxon>
        <taxon>Micrococcales</taxon>
        <taxon>Micrococcaceae</taxon>
        <taxon>Arthrobacter</taxon>
    </lineage>
</organism>
<dbReference type="SUPFAM" id="SSF46689">
    <property type="entry name" value="Homeodomain-like"/>
    <property type="match status" value="1"/>
</dbReference>
<feature type="DNA-binding region" description="H-T-H motif" evidence="4">
    <location>
        <begin position="32"/>
        <end position="51"/>
    </location>
</feature>
<dbReference type="Pfam" id="PF00440">
    <property type="entry name" value="TetR_N"/>
    <property type="match status" value="1"/>
</dbReference>
<comment type="caution">
    <text evidence="6">The sequence shown here is derived from an EMBL/GenBank/DDBJ whole genome shotgun (WGS) entry which is preliminary data.</text>
</comment>
<dbReference type="Pfam" id="PF13305">
    <property type="entry name" value="TetR_C_33"/>
    <property type="match status" value="1"/>
</dbReference>
<evidence type="ECO:0000313" key="6">
    <source>
        <dbReference type="EMBL" id="GGH91667.1"/>
    </source>
</evidence>
<accession>A0ABQ2AHQ6</accession>
<dbReference type="PROSITE" id="PS50977">
    <property type="entry name" value="HTH_TETR_2"/>
    <property type="match status" value="1"/>
</dbReference>
<keyword evidence="7" id="KW-1185">Reference proteome</keyword>
<dbReference type="InterPro" id="IPR009057">
    <property type="entry name" value="Homeodomain-like_sf"/>
</dbReference>
<proteinExistence type="predicted"/>
<feature type="domain" description="HTH tetR-type" evidence="5">
    <location>
        <begin position="9"/>
        <end position="69"/>
    </location>
</feature>
<dbReference type="InterPro" id="IPR025996">
    <property type="entry name" value="MT1864/Rv1816-like_C"/>
</dbReference>
<dbReference type="InterPro" id="IPR001647">
    <property type="entry name" value="HTH_TetR"/>
</dbReference>
<keyword evidence="3" id="KW-0804">Transcription</keyword>
<dbReference type="RefSeq" id="WP_229748323.1">
    <property type="nucleotide sequence ID" value="NZ_BMFW01000003.1"/>
</dbReference>
<gene>
    <name evidence="6" type="ORF">GCM10007170_08360</name>
</gene>
<dbReference type="PANTHER" id="PTHR30055:SF209">
    <property type="entry name" value="POSSIBLE TRANSCRIPTIONAL REGULATORY PROTEIN (PROBABLY TETR-FAMILY)"/>
    <property type="match status" value="1"/>
</dbReference>
<evidence type="ECO:0000313" key="7">
    <source>
        <dbReference type="Proteomes" id="UP000643279"/>
    </source>
</evidence>
<dbReference type="InterPro" id="IPR036271">
    <property type="entry name" value="Tet_transcr_reg_TetR-rel_C_sf"/>
</dbReference>
<evidence type="ECO:0000256" key="1">
    <source>
        <dbReference type="ARBA" id="ARBA00023015"/>
    </source>
</evidence>
<dbReference type="PANTHER" id="PTHR30055">
    <property type="entry name" value="HTH-TYPE TRANSCRIPTIONAL REGULATOR RUTR"/>
    <property type="match status" value="1"/>
</dbReference>
<dbReference type="Gene3D" id="1.10.357.10">
    <property type="entry name" value="Tetracycline Repressor, domain 2"/>
    <property type="match status" value="1"/>
</dbReference>
<keyword evidence="2 4" id="KW-0238">DNA-binding</keyword>
<evidence type="ECO:0000256" key="2">
    <source>
        <dbReference type="ARBA" id="ARBA00023125"/>
    </source>
</evidence>
<name>A0ABQ2AHQ6_9MICC</name>
<evidence type="ECO:0000259" key="5">
    <source>
        <dbReference type="PROSITE" id="PS50977"/>
    </source>
</evidence>
<dbReference type="InterPro" id="IPR050109">
    <property type="entry name" value="HTH-type_TetR-like_transc_reg"/>
</dbReference>
<evidence type="ECO:0000256" key="4">
    <source>
        <dbReference type="PROSITE-ProRule" id="PRU00335"/>
    </source>
</evidence>
<dbReference type="SUPFAM" id="SSF48498">
    <property type="entry name" value="Tetracyclin repressor-like, C-terminal domain"/>
    <property type="match status" value="1"/>
</dbReference>
<protein>
    <submittedName>
        <fullName evidence="6">TetR family transcriptional regulator</fullName>
    </submittedName>
</protein>
<sequence>MARPVTHTDSLRDQLLTVTADLVDREGPARVTLRDVAAAAGTSTSAVYSLFGGKSQLLTAVVDDGFRSFRNSQAAAASEGLRGLGVAYRAWALGHQALYRLMFGGALAAYADCRPDPEAATGAMGPLLAVVAAGQAAGEMAPAPVEMVAAAIWGQVHGMVSLELALMGPVDIDWAAAYEAALDGVSRGWAARVPSDAGGEVPEA</sequence>
<dbReference type="Proteomes" id="UP000643279">
    <property type="component" value="Unassembled WGS sequence"/>
</dbReference>
<evidence type="ECO:0000256" key="3">
    <source>
        <dbReference type="ARBA" id="ARBA00023163"/>
    </source>
</evidence>
<keyword evidence="1" id="KW-0805">Transcription regulation</keyword>
<reference evidence="7" key="1">
    <citation type="journal article" date="2019" name="Int. J. Syst. Evol. Microbiol.">
        <title>The Global Catalogue of Microorganisms (GCM) 10K type strain sequencing project: providing services to taxonomists for standard genome sequencing and annotation.</title>
        <authorList>
            <consortium name="The Broad Institute Genomics Platform"/>
            <consortium name="The Broad Institute Genome Sequencing Center for Infectious Disease"/>
            <person name="Wu L."/>
            <person name="Ma J."/>
        </authorList>
    </citation>
    <scope>NUCLEOTIDE SEQUENCE [LARGE SCALE GENOMIC DNA]</scope>
    <source>
        <strain evidence="7">CGMCC 1.12778</strain>
    </source>
</reference>